<sequence>MGKILNIINDNSLSDEKKVLEIDSILSSVFFENSTELSQYELIFEYVEELEREVNNGGFDQFFFNSAGNYTEDIVSALKEIGALYTADLVSEAAAQFPNKQVPKDRDTRQEVMESLPKEVTTKWDELDHKFYEYTDNLSELLIGFVKSHLDSFTH</sequence>
<protein>
    <recommendedName>
        <fullName evidence="1">DNA mimic protein DMP19 C-terminal domain-containing protein</fullName>
    </recommendedName>
</protein>
<feature type="domain" description="DNA mimic protein DMP19 C-terminal" evidence="1">
    <location>
        <begin position="36"/>
        <end position="149"/>
    </location>
</feature>
<comment type="caution">
    <text evidence="2">The sequence shown here is derived from an EMBL/GenBank/DDBJ whole genome shotgun (WGS) entry which is preliminary data.</text>
</comment>
<evidence type="ECO:0000259" key="1">
    <source>
        <dbReference type="Pfam" id="PF14300"/>
    </source>
</evidence>
<evidence type="ECO:0000313" key="2">
    <source>
        <dbReference type="EMBL" id="OGC69552.1"/>
    </source>
</evidence>
<accession>A0A1F4WJF4</accession>
<dbReference type="InterPro" id="IPR025402">
    <property type="entry name" value="DMP19_C"/>
</dbReference>
<dbReference type="Pfam" id="PF14300">
    <property type="entry name" value="DMP19"/>
    <property type="match status" value="1"/>
</dbReference>
<gene>
    <name evidence="2" type="ORF">A2415_03170</name>
</gene>
<dbReference type="Gene3D" id="1.20.1420.60">
    <property type="match status" value="1"/>
</dbReference>
<name>A0A1F4WJF4_UNCKA</name>
<dbReference type="EMBL" id="MEWA01000019">
    <property type="protein sequence ID" value="OGC69552.1"/>
    <property type="molecule type" value="Genomic_DNA"/>
</dbReference>
<organism evidence="2 3">
    <name type="scientific">candidate division WWE3 bacterium RIFOXYC1_FULL_39_7</name>
    <dbReference type="NCBI Taxonomy" id="1802643"/>
    <lineage>
        <taxon>Bacteria</taxon>
        <taxon>Katanobacteria</taxon>
    </lineage>
</organism>
<proteinExistence type="predicted"/>
<reference evidence="2 3" key="1">
    <citation type="journal article" date="2016" name="Nat. Commun.">
        <title>Thousands of microbial genomes shed light on interconnected biogeochemical processes in an aquifer system.</title>
        <authorList>
            <person name="Anantharaman K."/>
            <person name="Brown C.T."/>
            <person name="Hug L.A."/>
            <person name="Sharon I."/>
            <person name="Castelle C.J."/>
            <person name="Probst A.J."/>
            <person name="Thomas B.C."/>
            <person name="Singh A."/>
            <person name="Wilkins M.J."/>
            <person name="Karaoz U."/>
            <person name="Brodie E.L."/>
            <person name="Williams K.H."/>
            <person name="Hubbard S.S."/>
            <person name="Banfield J.F."/>
        </authorList>
    </citation>
    <scope>NUCLEOTIDE SEQUENCE [LARGE SCALE GENOMIC DNA]</scope>
</reference>
<dbReference type="AlphaFoldDB" id="A0A1F4WJF4"/>
<evidence type="ECO:0000313" key="3">
    <source>
        <dbReference type="Proteomes" id="UP000179113"/>
    </source>
</evidence>
<dbReference type="Proteomes" id="UP000179113">
    <property type="component" value="Unassembled WGS sequence"/>
</dbReference>